<dbReference type="SMART" id="SM00448">
    <property type="entry name" value="REC"/>
    <property type="match status" value="1"/>
</dbReference>
<evidence type="ECO:0000256" key="2">
    <source>
        <dbReference type="PROSITE-ProRule" id="PRU00169"/>
    </source>
</evidence>
<keyword evidence="1 2" id="KW-0597">Phosphoprotein</keyword>
<evidence type="ECO:0000256" key="1">
    <source>
        <dbReference type="ARBA" id="ARBA00022553"/>
    </source>
</evidence>
<dbReference type="Proteomes" id="UP000824988">
    <property type="component" value="Chromosome"/>
</dbReference>
<protein>
    <recommendedName>
        <fullName evidence="3">Response regulatory domain-containing protein</fullName>
    </recommendedName>
</protein>
<dbReference type="SUPFAM" id="SSF52172">
    <property type="entry name" value="CheY-like"/>
    <property type="match status" value="1"/>
</dbReference>
<dbReference type="PANTHER" id="PTHR44591">
    <property type="entry name" value="STRESS RESPONSE REGULATOR PROTEIN 1"/>
    <property type="match status" value="1"/>
</dbReference>
<name>A0A8D4VNK8_9GAMM</name>
<accession>A0A8D4VNK8</accession>
<dbReference type="EMBL" id="AP019782">
    <property type="protein sequence ID" value="BBL69837.1"/>
    <property type="molecule type" value="Genomic_DNA"/>
</dbReference>
<dbReference type="KEGG" id="moz:MoryE10_04430"/>
<dbReference type="Gene3D" id="3.40.50.2300">
    <property type="match status" value="1"/>
</dbReference>
<dbReference type="AlphaFoldDB" id="A0A8D4VNK8"/>
<dbReference type="RefSeq" id="WP_054774283.1">
    <property type="nucleotide sequence ID" value="NZ_AP019782.1"/>
</dbReference>
<reference evidence="4" key="1">
    <citation type="submission" date="2019-06" db="EMBL/GenBank/DDBJ databases">
        <title>Complete genome sequence of Methylogaea oryzae strain JCM16910.</title>
        <authorList>
            <person name="Asakawa S."/>
        </authorList>
    </citation>
    <scope>NUCLEOTIDE SEQUENCE</scope>
    <source>
        <strain evidence="4">E10</strain>
    </source>
</reference>
<proteinExistence type="predicted"/>
<sequence length="122" mass="13364">MSSGKTLLIVDDSRVARLMLRSFISAMRPEWHIVEAEDGEKAIALTTTETPHYATLDYNMPGMNGMELAEILAASFPDLKMTLLTANIQEPVQQRAAALGIDFVAKPITEKSCAKIVELLGE</sequence>
<dbReference type="Pfam" id="PF00072">
    <property type="entry name" value="Response_reg"/>
    <property type="match status" value="1"/>
</dbReference>
<keyword evidence="5" id="KW-1185">Reference proteome</keyword>
<evidence type="ECO:0000259" key="3">
    <source>
        <dbReference type="PROSITE" id="PS50110"/>
    </source>
</evidence>
<organism evidence="4 5">
    <name type="scientific">Methylogaea oryzae</name>
    <dbReference type="NCBI Taxonomy" id="1295382"/>
    <lineage>
        <taxon>Bacteria</taxon>
        <taxon>Pseudomonadati</taxon>
        <taxon>Pseudomonadota</taxon>
        <taxon>Gammaproteobacteria</taxon>
        <taxon>Methylococcales</taxon>
        <taxon>Methylococcaceae</taxon>
        <taxon>Methylogaea</taxon>
    </lineage>
</organism>
<dbReference type="GO" id="GO:0000160">
    <property type="term" value="P:phosphorelay signal transduction system"/>
    <property type="evidence" value="ECO:0007669"/>
    <property type="project" value="InterPro"/>
</dbReference>
<gene>
    <name evidence="4" type="ORF">MoryE10_04430</name>
</gene>
<evidence type="ECO:0000313" key="5">
    <source>
        <dbReference type="Proteomes" id="UP000824988"/>
    </source>
</evidence>
<dbReference type="PROSITE" id="PS50110">
    <property type="entry name" value="RESPONSE_REGULATORY"/>
    <property type="match status" value="1"/>
</dbReference>
<dbReference type="InterPro" id="IPR050595">
    <property type="entry name" value="Bact_response_regulator"/>
</dbReference>
<evidence type="ECO:0000313" key="4">
    <source>
        <dbReference type="EMBL" id="BBL69837.1"/>
    </source>
</evidence>
<dbReference type="InterPro" id="IPR011006">
    <property type="entry name" value="CheY-like_superfamily"/>
</dbReference>
<dbReference type="CDD" id="cd00156">
    <property type="entry name" value="REC"/>
    <property type="match status" value="1"/>
</dbReference>
<dbReference type="PANTHER" id="PTHR44591:SF3">
    <property type="entry name" value="RESPONSE REGULATORY DOMAIN-CONTAINING PROTEIN"/>
    <property type="match status" value="1"/>
</dbReference>
<feature type="domain" description="Response regulatory" evidence="3">
    <location>
        <begin position="6"/>
        <end position="121"/>
    </location>
</feature>
<feature type="modified residue" description="4-aspartylphosphate" evidence="2">
    <location>
        <position position="57"/>
    </location>
</feature>
<dbReference type="InterPro" id="IPR001789">
    <property type="entry name" value="Sig_transdc_resp-reg_receiver"/>
</dbReference>